<protein>
    <submittedName>
        <fullName evidence="1">Uncharacterized protein</fullName>
    </submittedName>
</protein>
<organism evidence="1 2">
    <name type="scientific">Streptomyces globisporus</name>
    <dbReference type="NCBI Taxonomy" id="1908"/>
    <lineage>
        <taxon>Bacteria</taxon>
        <taxon>Bacillati</taxon>
        <taxon>Actinomycetota</taxon>
        <taxon>Actinomycetes</taxon>
        <taxon>Kitasatosporales</taxon>
        <taxon>Streptomycetaceae</taxon>
        <taxon>Streptomyces</taxon>
    </lineage>
</organism>
<reference evidence="1" key="1">
    <citation type="submission" date="2022-03" db="EMBL/GenBank/DDBJ databases">
        <authorList>
            <person name="Leyn A S."/>
        </authorList>
    </citation>
    <scope>NUCLEOTIDE SEQUENCE</scope>
    <source>
        <strain evidence="1">Streptomyces globisporus 4-3</strain>
    </source>
</reference>
<evidence type="ECO:0000313" key="2">
    <source>
        <dbReference type="Proteomes" id="UP001154015"/>
    </source>
</evidence>
<evidence type="ECO:0000313" key="1">
    <source>
        <dbReference type="EMBL" id="CAH9419577.1"/>
    </source>
</evidence>
<dbReference type="EMBL" id="CAKXYP010000025">
    <property type="protein sequence ID" value="CAH9419577.1"/>
    <property type="molecule type" value="Genomic_DNA"/>
</dbReference>
<keyword evidence="2" id="KW-1185">Reference proteome</keyword>
<sequence>MTHIQPAFDGTELAAAAPSIARRKIDDYNAWVTEVRPVFEEIARTGQPFLCWKVAKDNDLPDPPDRDHDWGRFVATLHREGLIRLDSFGLTRDKSAVRRWRGTSAARRDGAA</sequence>
<proteinExistence type="predicted"/>
<dbReference type="RefSeq" id="WP_318575543.1">
    <property type="nucleotide sequence ID" value="NZ_CAKXYP010000025.1"/>
</dbReference>
<dbReference type="Proteomes" id="UP001154015">
    <property type="component" value="Unassembled WGS sequence"/>
</dbReference>
<comment type="caution">
    <text evidence="1">The sequence shown here is derived from an EMBL/GenBank/DDBJ whole genome shotgun (WGS) entry which is preliminary data.</text>
</comment>
<name>A0ABN8V9S9_STRGL</name>
<accession>A0ABN8V9S9</accession>
<gene>
    <name evidence="1" type="ORF">SGL43_06632</name>
</gene>